<comment type="caution">
    <text evidence="6">The sequence shown here is derived from an EMBL/GenBank/DDBJ whole genome shotgun (WGS) entry which is preliminary data.</text>
</comment>
<keyword evidence="3 4" id="KW-0732">Signal</keyword>
<comment type="subcellular location">
    <subcellularLocation>
        <location evidence="1">Cell envelope</location>
    </subcellularLocation>
</comment>
<evidence type="ECO:0000256" key="2">
    <source>
        <dbReference type="ARBA" id="ARBA00007639"/>
    </source>
</evidence>
<dbReference type="InterPro" id="IPR025997">
    <property type="entry name" value="SBP_2_dom"/>
</dbReference>
<feature type="signal peptide" evidence="4">
    <location>
        <begin position="1"/>
        <end position="33"/>
    </location>
</feature>
<evidence type="ECO:0000256" key="4">
    <source>
        <dbReference type="SAM" id="SignalP"/>
    </source>
</evidence>
<protein>
    <submittedName>
        <fullName evidence="6">Substrate-binding domain-containing protein</fullName>
    </submittedName>
</protein>
<dbReference type="Pfam" id="PF13407">
    <property type="entry name" value="Peripla_BP_4"/>
    <property type="match status" value="1"/>
</dbReference>
<evidence type="ECO:0000256" key="3">
    <source>
        <dbReference type="ARBA" id="ARBA00022729"/>
    </source>
</evidence>
<evidence type="ECO:0000313" key="7">
    <source>
        <dbReference type="Proteomes" id="UP001386437"/>
    </source>
</evidence>
<dbReference type="PANTHER" id="PTHR46847">
    <property type="entry name" value="D-ALLOSE-BINDING PERIPLASMIC PROTEIN-RELATED"/>
    <property type="match status" value="1"/>
</dbReference>
<dbReference type="SUPFAM" id="SSF53822">
    <property type="entry name" value="Periplasmic binding protein-like I"/>
    <property type="match status" value="1"/>
</dbReference>
<keyword evidence="7" id="KW-1185">Reference proteome</keyword>
<comment type="similarity">
    <text evidence="2">Belongs to the bacterial solute-binding protein 2 family.</text>
</comment>
<dbReference type="RefSeq" id="WP_336601933.1">
    <property type="nucleotide sequence ID" value="NZ_JACFYJ010000104.1"/>
</dbReference>
<evidence type="ECO:0000313" key="6">
    <source>
        <dbReference type="EMBL" id="MEI6002292.1"/>
    </source>
</evidence>
<dbReference type="InterPro" id="IPR028082">
    <property type="entry name" value="Peripla_BP_I"/>
</dbReference>
<reference evidence="6 7" key="1">
    <citation type="journal article" date="2022" name="Arch. Microbiol.">
        <title>Paraburkholderia bengalensis sp. nov. isolated from roots of Oryza sativa, IR64.</title>
        <authorList>
            <person name="Nag P."/>
            <person name="Mondal N."/>
            <person name="Sarkar J."/>
            <person name="Das S."/>
        </authorList>
    </citation>
    <scope>NUCLEOTIDE SEQUENCE [LARGE SCALE GENOMIC DNA]</scope>
    <source>
        <strain evidence="6 7">IR64_4_BI</strain>
    </source>
</reference>
<dbReference type="Proteomes" id="UP001386437">
    <property type="component" value="Unassembled WGS sequence"/>
</dbReference>
<dbReference type="PANTHER" id="PTHR46847:SF1">
    <property type="entry name" value="D-ALLOSE-BINDING PERIPLASMIC PROTEIN-RELATED"/>
    <property type="match status" value="1"/>
</dbReference>
<evidence type="ECO:0000256" key="1">
    <source>
        <dbReference type="ARBA" id="ARBA00004196"/>
    </source>
</evidence>
<dbReference type="Gene3D" id="3.40.50.2300">
    <property type="match status" value="2"/>
</dbReference>
<accession>A0ABU8J3K5</accession>
<gene>
    <name evidence="6" type="ORF">H3V53_35765</name>
</gene>
<sequence>MNTLIKRFTRRCKIGLIPLVAVMGFLCPPFAFADGTAAAGKKIAYLAPGFDIPFWRTVSKAITETVKSEGGTVTSYDSHNDAATQLKNAQDAISQGVAGIIFSPTDSSTAPSVLAAAARAKVPVVIADIGTNSGEYVSFVVSDNENGAYETGKKLAQELKAKGWTGGGYGICTISLARQIGQWRTEGFRRAMREAGVKEVALNQMQRYTADETFRFVQDMMTAHPDMHAVIIEIDQPVIGAARAIRVAHKEDQVALAGFDGLPEFVDMLRNGTLVAAGMQQPYMMGQKSVEALIANWNGNPPPKKIVLPMTIVTKDNVQQLLPTLQKMTFPSAN</sequence>
<evidence type="ECO:0000259" key="5">
    <source>
        <dbReference type="Pfam" id="PF13407"/>
    </source>
</evidence>
<dbReference type="EMBL" id="JACFYJ010000104">
    <property type="protein sequence ID" value="MEI6002292.1"/>
    <property type="molecule type" value="Genomic_DNA"/>
</dbReference>
<proteinExistence type="inferred from homology"/>
<feature type="chain" id="PRO_5046552488" evidence="4">
    <location>
        <begin position="34"/>
        <end position="334"/>
    </location>
</feature>
<feature type="domain" description="Periplasmic binding protein" evidence="5">
    <location>
        <begin position="43"/>
        <end position="300"/>
    </location>
</feature>
<organism evidence="6 7">
    <name type="scientific">Paraburkholderia bengalensis</name>
    <dbReference type="NCBI Taxonomy" id="2747562"/>
    <lineage>
        <taxon>Bacteria</taxon>
        <taxon>Pseudomonadati</taxon>
        <taxon>Pseudomonadota</taxon>
        <taxon>Betaproteobacteria</taxon>
        <taxon>Burkholderiales</taxon>
        <taxon>Burkholderiaceae</taxon>
        <taxon>Paraburkholderia</taxon>
    </lineage>
</organism>
<name>A0ABU8J3K5_9BURK</name>